<name>A0A0F9GVC2_9ZZZZ</name>
<gene>
    <name evidence="1" type="ORF">LCGC14_2076200</name>
</gene>
<dbReference type="Pfam" id="PF18897">
    <property type="entry name" value="Gp3-like"/>
    <property type="match status" value="1"/>
</dbReference>
<dbReference type="EMBL" id="LAZR01024999">
    <property type="protein sequence ID" value="KKL73305.1"/>
    <property type="molecule type" value="Genomic_DNA"/>
</dbReference>
<dbReference type="AlphaFoldDB" id="A0A0F9GVC2"/>
<dbReference type="InterPro" id="IPR043991">
    <property type="entry name" value="Gp3-like"/>
</dbReference>
<accession>A0A0F9GVC2</accession>
<proteinExistence type="predicted"/>
<evidence type="ECO:0000313" key="1">
    <source>
        <dbReference type="EMBL" id="KKL73305.1"/>
    </source>
</evidence>
<reference evidence="1" key="1">
    <citation type="journal article" date="2015" name="Nature">
        <title>Complex archaea that bridge the gap between prokaryotes and eukaryotes.</title>
        <authorList>
            <person name="Spang A."/>
            <person name="Saw J.H."/>
            <person name="Jorgensen S.L."/>
            <person name="Zaremba-Niedzwiedzka K."/>
            <person name="Martijn J."/>
            <person name="Lind A.E."/>
            <person name="van Eijk R."/>
            <person name="Schleper C."/>
            <person name="Guy L."/>
            <person name="Ettema T.J."/>
        </authorList>
    </citation>
    <scope>NUCLEOTIDE SEQUENCE</scope>
</reference>
<protein>
    <submittedName>
        <fullName evidence="1">Uncharacterized protein</fullName>
    </submittedName>
</protein>
<sequence length="264" mass="29426">MIHGLSERRDFPRAGKIKIGERILSKNDREIPSKLDYFKFVPIDESLQEDWLNLYGPEPKSIPVVLPSDDPGEAFPQELRRWGGNNKIQCHGDNRTAQERTEGGWQQIPCNENCPHRQATVNDKGYEKAASCKPEGTLRVILPELPTLGTFELKAAMLSIIRINSSLALIRGSCSRLMGIPLTLSLVPVTGPKGAIYVYHLDAAISYQQLMESPKTTALPESKATNGKEPPYDRFLKRCAEIKAGLGEEGYYLALENLGLQHAR</sequence>
<comment type="caution">
    <text evidence="1">The sequence shown here is derived from an EMBL/GenBank/DDBJ whole genome shotgun (WGS) entry which is preliminary data.</text>
</comment>
<organism evidence="1">
    <name type="scientific">marine sediment metagenome</name>
    <dbReference type="NCBI Taxonomy" id="412755"/>
    <lineage>
        <taxon>unclassified sequences</taxon>
        <taxon>metagenomes</taxon>
        <taxon>ecological metagenomes</taxon>
    </lineage>
</organism>